<dbReference type="EMBL" id="NIZV01000072">
    <property type="protein sequence ID" value="RSM12197.1"/>
    <property type="molecule type" value="Genomic_DNA"/>
</dbReference>
<dbReference type="AlphaFoldDB" id="A0A428UD17"/>
<proteinExistence type="predicted"/>
<evidence type="ECO:0000313" key="3">
    <source>
        <dbReference type="Proteomes" id="UP000288429"/>
    </source>
</evidence>
<keyword evidence="3" id="KW-1185">Reference proteome</keyword>
<evidence type="ECO:0000256" key="1">
    <source>
        <dbReference type="SAM" id="MobiDB-lite"/>
    </source>
</evidence>
<organism evidence="2 3">
    <name type="scientific">Fusarium ambrosium</name>
    <dbReference type="NCBI Taxonomy" id="131363"/>
    <lineage>
        <taxon>Eukaryota</taxon>
        <taxon>Fungi</taxon>
        <taxon>Dikarya</taxon>
        <taxon>Ascomycota</taxon>
        <taxon>Pezizomycotina</taxon>
        <taxon>Sordariomycetes</taxon>
        <taxon>Hypocreomycetidae</taxon>
        <taxon>Hypocreales</taxon>
        <taxon>Nectriaceae</taxon>
        <taxon>Fusarium</taxon>
        <taxon>Fusarium solani species complex</taxon>
    </lineage>
</organism>
<accession>A0A428UD17</accession>
<evidence type="ECO:0000313" key="2">
    <source>
        <dbReference type="EMBL" id="RSM12197.1"/>
    </source>
</evidence>
<gene>
    <name evidence="2" type="ORF">CDV31_006403</name>
</gene>
<reference evidence="2 3" key="1">
    <citation type="submission" date="2017-06" db="EMBL/GenBank/DDBJ databases">
        <title>Cmopartive genomic analysis of Ambrosia Fusariam Clade fungi.</title>
        <authorList>
            <person name="Stajich J.E."/>
            <person name="Carrillo J."/>
            <person name="Kijimoto T."/>
            <person name="Eskalen A."/>
            <person name="O'Donnell K."/>
            <person name="Kasson M."/>
        </authorList>
    </citation>
    <scope>NUCLEOTIDE SEQUENCE [LARGE SCALE GENOMIC DNA]</scope>
    <source>
        <strain evidence="2 3">NRRL 20438</strain>
    </source>
</reference>
<sequence length="57" mass="5969">MPASMEPTQQAPMTTDNGDIVTQQPTAEPQPEMSMRGGEEAGCEICCGLCACDEACC</sequence>
<protein>
    <submittedName>
        <fullName evidence="2">Uncharacterized protein</fullName>
    </submittedName>
</protein>
<feature type="region of interest" description="Disordered" evidence="1">
    <location>
        <begin position="1"/>
        <end position="35"/>
    </location>
</feature>
<feature type="compositionally biased region" description="Polar residues" evidence="1">
    <location>
        <begin position="1"/>
        <end position="27"/>
    </location>
</feature>
<name>A0A428UD17_9HYPO</name>
<dbReference type="Proteomes" id="UP000288429">
    <property type="component" value="Unassembled WGS sequence"/>
</dbReference>
<comment type="caution">
    <text evidence="2">The sequence shown here is derived from an EMBL/GenBank/DDBJ whole genome shotgun (WGS) entry which is preliminary data.</text>
</comment>